<evidence type="ECO:0000313" key="2">
    <source>
        <dbReference type="Proteomes" id="UP000030104"/>
    </source>
</evidence>
<dbReference type="Proteomes" id="UP000030104">
    <property type="component" value="Unassembled WGS sequence"/>
</dbReference>
<name>A0A0A2L6A3_PENIT</name>
<accession>A0A0A2L6A3</accession>
<proteinExistence type="predicted"/>
<protein>
    <submittedName>
        <fullName evidence="1">Uncharacterized protein</fullName>
    </submittedName>
</protein>
<sequence length="40" mass="4487">MEELVALEASLVLGAGEHWTETKLCTGQYTGQYTSHTRKF</sequence>
<dbReference type="AlphaFoldDB" id="A0A0A2L6A3"/>
<organism evidence="1 2">
    <name type="scientific">Penicillium italicum</name>
    <name type="common">Blue mold</name>
    <dbReference type="NCBI Taxonomy" id="40296"/>
    <lineage>
        <taxon>Eukaryota</taxon>
        <taxon>Fungi</taxon>
        <taxon>Dikarya</taxon>
        <taxon>Ascomycota</taxon>
        <taxon>Pezizomycotina</taxon>
        <taxon>Eurotiomycetes</taxon>
        <taxon>Eurotiomycetidae</taxon>
        <taxon>Eurotiales</taxon>
        <taxon>Aspergillaceae</taxon>
        <taxon>Penicillium</taxon>
    </lineage>
</organism>
<gene>
    <name evidence="1" type="ORF">PITC_082750</name>
</gene>
<evidence type="ECO:0000313" key="1">
    <source>
        <dbReference type="EMBL" id="KGO74666.1"/>
    </source>
</evidence>
<reference evidence="1 2" key="1">
    <citation type="journal article" date="2015" name="Mol. Plant Microbe Interact.">
        <title>Genome, transcriptome, and functional analyses of Penicillium expansum provide new insights into secondary metabolism and pathogenicity.</title>
        <authorList>
            <person name="Ballester A.R."/>
            <person name="Marcet-Houben M."/>
            <person name="Levin E."/>
            <person name="Sela N."/>
            <person name="Selma-Lazaro C."/>
            <person name="Carmona L."/>
            <person name="Wisniewski M."/>
            <person name="Droby S."/>
            <person name="Gonzalez-Candelas L."/>
            <person name="Gabaldon T."/>
        </authorList>
    </citation>
    <scope>NUCLEOTIDE SEQUENCE [LARGE SCALE GENOMIC DNA]</scope>
    <source>
        <strain evidence="1 2">PHI-1</strain>
    </source>
</reference>
<keyword evidence="2" id="KW-1185">Reference proteome</keyword>
<dbReference type="EMBL" id="JQGA01000588">
    <property type="protein sequence ID" value="KGO74666.1"/>
    <property type="molecule type" value="Genomic_DNA"/>
</dbReference>
<comment type="caution">
    <text evidence="1">The sequence shown here is derived from an EMBL/GenBank/DDBJ whole genome shotgun (WGS) entry which is preliminary data.</text>
</comment>
<dbReference type="HOGENOM" id="CLU_3299578_0_0_1"/>